<sequence>MASFAESFGASVYYNSSAAMAELPEAAPIQGLSHLNSVPYSLPGGLVAQRWVSSGASGAGSTLALRWHEGDWTIWVFGGISLRNTATSITTDLQHYRLPPFPGVLSVDAAPDGQHSNLAWTTGDVVYQVGAMHQVVHAIEMAASMRYYAQG</sequence>
<proteinExistence type="predicted"/>
<dbReference type="Proteomes" id="UP000242972">
    <property type="component" value="Unassembled WGS sequence"/>
</dbReference>
<name>A0A2T2XEW5_9FIRM</name>
<reference evidence="1 2" key="1">
    <citation type="journal article" date="2014" name="BMC Genomics">
        <title>Comparison of environmental and isolate Sulfobacillus genomes reveals diverse carbon, sulfur, nitrogen, and hydrogen metabolisms.</title>
        <authorList>
            <person name="Justice N.B."/>
            <person name="Norman A."/>
            <person name="Brown C.T."/>
            <person name="Singh A."/>
            <person name="Thomas B.C."/>
            <person name="Banfield J.F."/>
        </authorList>
    </citation>
    <scope>NUCLEOTIDE SEQUENCE [LARGE SCALE GENOMIC DNA]</scope>
    <source>
        <strain evidence="1">AMDSBA4</strain>
    </source>
</reference>
<evidence type="ECO:0000313" key="1">
    <source>
        <dbReference type="EMBL" id="PSR33053.1"/>
    </source>
</evidence>
<comment type="caution">
    <text evidence="1">The sequence shown here is derived from an EMBL/GenBank/DDBJ whole genome shotgun (WGS) entry which is preliminary data.</text>
</comment>
<dbReference type="AlphaFoldDB" id="A0A2T2XEW5"/>
<protein>
    <submittedName>
        <fullName evidence="1">Uncharacterized protein</fullName>
    </submittedName>
</protein>
<evidence type="ECO:0000313" key="2">
    <source>
        <dbReference type="Proteomes" id="UP000242972"/>
    </source>
</evidence>
<accession>A0A2T2XEW5</accession>
<dbReference type="EMBL" id="PXYW01000028">
    <property type="protein sequence ID" value="PSR33053.1"/>
    <property type="molecule type" value="Genomic_DNA"/>
</dbReference>
<gene>
    <name evidence="1" type="ORF">C7B46_11670</name>
</gene>
<organism evidence="1 2">
    <name type="scientific">Sulfobacillus benefaciens</name>
    <dbReference type="NCBI Taxonomy" id="453960"/>
    <lineage>
        <taxon>Bacteria</taxon>
        <taxon>Bacillati</taxon>
        <taxon>Bacillota</taxon>
        <taxon>Clostridia</taxon>
        <taxon>Eubacteriales</taxon>
        <taxon>Clostridiales Family XVII. Incertae Sedis</taxon>
        <taxon>Sulfobacillus</taxon>
    </lineage>
</organism>